<dbReference type="AlphaFoldDB" id="A0A4Z2H201"/>
<feature type="region of interest" description="Disordered" evidence="1">
    <location>
        <begin position="1"/>
        <end position="22"/>
    </location>
</feature>
<protein>
    <submittedName>
        <fullName evidence="3">Uncharacterized protein</fullName>
    </submittedName>
</protein>
<reference evidence="3 4" key="1">
    <citation type="submission" date="2019-03" db="EMBL/GenBank/DDBJ databases">
        <title>First draft genome of Liparis tanakae, snailfish: a comprehensive survey of snailfish specific genes.</title>
        <authorList>
            <person name="Kim W."/>
            <person name="Song I."/>
            <person name="Jeong J.-H."/>
            <person name="Kim D."/>
            <person name="Kim S."/>
            <person name="Ryu S."/>
            <person name="Song J.Y."/>
            <person name="Lee S.K."/>
        </authorList>
    </citation>
    <scope>NUCLEOTIDE SEQUENCE [LARGE SCALE GENOMIC DNA]</scope>
    <source>
        <tissue evidence="3">Muscle</tissue>
    </source>
</reference>
<feature type="transmembrane region" description="Helical" evidence="2">
    <location>
        <begin position="28"/>
        <end position="48"/>
    </location>
</feature>
<evidence type="ECO:0000313" key="4">
    <source>
        <dbReference type="Proteomes" id="UP000314294"/>
    </source>
</evidence>
<comment type="caution">
    <text evidence="3">The sequence shown here is derived from an EMBL/GenBank/DDBJ whole genome shotgun (WGS) entry which is preliminary data.</text>
</comment>
<sequence>MPSSSETVGTKRCPHRISSDTGTTSPSLVVLLLTTCNRTVALMIMLFLRSPMRIMKHSLLFRTEMTACLLKMSVSARRLACAVFMKMQPSMMALMSSPTMFCTIRTMMAETHSSVTIRPPKPMVTWTSIEKRNAEEKE</sequence>
<evidence type="ECO:0000256" key="1">
    <source>
        <dbReference type="SAM" id="MobiDB-lite"/>
    </source>
</evidence>
<dbReference type="Proteomes" id="UP000314294">
    <property type="component" value="Unassembled WGS sequence"/>
</dbReference>
<keyword evidence="2" id="KW-0472">Membrane</keyword>
<proteinExistence type="predicted"/>
<name>A0A4Z2H201_9TELE</name>
<organism evidence="3 4">
    <name type="scientific">Liparis tanakae</name>
    <name type="common">Tanaka's snailfish</name>
    <dbReference type="NCBI Taxonomy" id="230148"/>
    <lineage>
        <taxon>Eukaryota</taxon>
        <taxon>Metazoa</taxon>
        <taxon>Chordata</taxon>
        <taxon>Craniata</taxon>
        <taxon>Vertebrata</taxon>
        <taxon>Euteleostomi</taxon>
        <taxon>Actinopterygii</taxon>
        <taxon>Neopterygii</taxon>
        <taxon>Teleostei</taxon>
        <taxon>Neoteleostei</taxon>
        <taxon>Acanthomorphata</taxon>
        <taxon>Eupercaria</taxon>
        <taxon>Perciformes</taxon>
        <taxon>Cottioidei</taxon>
        <taxon>Cottales</taxon>
        <taxon>Liparidae</taxon>
        <taxon>Liparis</taxon>
    </lineage>
</organism>
<gene>
    <name evidence="3" type="ORF">EYF80_029984</name>
</gene>
<dbReference type="EMBL" id="SRLO01000348">
    <property type="protein sequence ID" value="TNN59799.1"/>
    <property type="molecule type" value="Genomic_DNA"/>
</dbReference>
<keyword evidence="2" id="KW-1133">Transmembrane helix</keyword>
<keyword evidence="4" id="KW-1185">Reference proteome</keyword>
<keyword evidence="2" id="KW-0812">Transmembrane</keyword>
<evidence type="ECO:0000256" key="2">
    <source>
        <dbReference type="SAM" id="Phobius"/>
    </source>
</evidence>
<accession>A0A4Z2H201</accession>
<evidence type="ECO:0000313" key="3">
    <source>
        <dbReference type="EMBL" id="TNN59799.1"/>
    </source>
</evidence>